<evidence type="ECO:0000313" key="2">
    <source>
        <dbReference type="EMBL" id="KOO30882.1"/>
    </source>
</evidence>
<comment type="caution">
    <text evidence="2">The sequence shown here is derived from an EMBL/GenBank/DDBJ whole genome shotgun (WGS) entry which is preliminary data.</text>
</comment>
<dbReference type="EMBL" id="JWZX01002135">
    <property type="protein sequence ID" value="KOO30882.1"/>
    <property type="molecule type" value="Genomic_DNA"/>
</dbReference>
<protein>
    <submittedName>
        <fullName evidence="2">Uncharacterized protein</fullName>
    </submittedName>
</protein>
<accession>A0A0M0JX37</accession>
<organism evidence="2 3">
    <name type="scientific">Chrysochromulina tobinii</name>
    <dbReference type="NCBI Taxonomy" id="1460289"/>
    <lineage>
        <taxon>Eukaryota</taxon>
        <taxon>Haptista</taxon>
        <taxon>Haptophyta</taxon>
        <taxon>Prymnesiophyceae</taxon>
        <taxon>Prymnesiales</taxon>
        <taxon>Chrysochromulinaceae</taxon>
        <taxon>Chrysochromulina</taxon>
    </lineage>
</organism>
<gene>
    <name evidence="2" type="ORF">Ctob_016533</name>
</gene>
<keyword evidence="3" id="KW-1185">Reference proteome</keyword>
<dbReference type="AlphaFoldDB" id="A0A0M0JX37"/>
<feature type="compositionally biased region" description="Basic and acidic residues" evidence="1">
    <location>
        <begin position="283"/>
        <end position="308"/>
    </location>
</feature>
<reference evidence="3" key="1">
    <citation type="journal article" date="2015" name="PLoS Genet.">
        <title>Genome Sequence and Transcriptome Analyses of Chrysochromulina tobin: Metabolic Tools for Enhanced Algal Fitness in the Prominent Order Prymnesiales (Haptophyceae).</title>
        <authorList>
            <person name="Hovde B.T."/>
            <person name="Deodato C.R."/>
            <person name="Hunsperger H.M."/>
            <person name="Ryken S.A."/>
            <person name="Yost W."/>
            <person name="Jha R.K."/>
            <person name="Patterson J."/>
            <person name="Monnat R.J. Jr."/>
            <person name="Barlow S.B."/>
            <person name="Starkenburg S.R."/>
            <person name="Cattolico R.A."/>
        </authorList>
    </citation>
    <scope>NUCLEOTIDE SEQUENCE</scope>
    <source>
        <strain evidence="3">CCMP291</strain>
    </source>
</reference>
<sequence>MPAHAATACPLVTELTKNADIFTKKTLGASPTVAYSMTHELAMQFTRPVVDAIVGLACAPVQGVQIDFNDAAYSSANAIVKAAVYGHCSFSEAAAILAERLDGAADELAVGKIRGAMETLKSAGDTAVNSATGTLLFIWSKVSNVPAKRLDFTYKLEAAGKPKASVHSVTLVRPETEAEFYEMSHLFIMTIVALGLATATIVIKFMDDVVFATIRMKEHFRVAHELLLCYMREIDFDPTRNLHMGNVFRRGGQDTLLSEARRNAAVFFRTCGGTPQLDGAKIPGDRITKTPKPDIKPNGKADDSSKKPCADFNAGRPCKKLKPDGSCVFAHRCNQFVADKGPGGYCFGVHARCTGCDYDAGKKLRAPAA</sequence>
<proteinExistence type="predicted"/>
<feature type="region of interest" description="Disordered" evidence="1">
    <location>
        <begin position="280"/>
        <end position="308"/>
    </location>
</feature>
<evidence type="ECO:0000313" key="3">
    <source>
        <dbReference type="Proteomes" id="UP000037460"/>
    </source>
</evidence>
<name>A0A0M0JX37_9EUKA</name>
<dbReference type="Proteomes" id="UP000037460">
    <property type="component" value="Unassembled WGS sequence"/>
</dbReference>
<evidence type="ECO:0000256" key="1">
    <source>
        <dbReference type="SAM" id="MobiDB-lite"/>
    </source>
</evidence>